<proteinExistence type="predicted"/>
<evidence type="ECO:0000256" key="1">
    <source>
        <dbReference type="SAM" id="MobiDB-lite"/>
    </source>
</evidence>
<gene>
    <name evidence="2" type="ORF">PROPJV5_0914</name>
</gene>
<protein>
    <submittedName>
        <fullName evidence="2">Uncharacterized protein</fullName>
    </submittedName>
</protein>
<organism evidence="2 3">
    <name type="scientific">Propionibacterium ruminifibrarum</name>
    <dbReference type="NCBI Taxonomy" id="1962131"/>
    <lineage>
        <taxon>Bacteria</taxon>
        <taxon>Bacillati</taxon>
        <taxon>Actinomycetota</taxon>
        <taxon>Actinomycetes</taxon>
        <taxon>Propionibacteriales</taxon>
        <taxon>Propionibacteriaceae</taxon>
        <taxon>Propionibacterium</taxon>
    </lineage>
</organism>
<evidence type="ECO:0000313" key="3">
    <source>
        <dbReference type="Proteomes" id="UP000265962"/>
    </source>
</evidence>
<name>A0A375I1N3_9ACTN</name>
<dbReference type="AlphaFoldDB" id="A0A375I1N3"/>
<keyword evidence="3" id="KW-1185">Reference proteome</keyword>
<dbReference type="Proteomes" id="UP000265962">
    <property type="component" value="Unassembled WGS sequence"/>
</dbReference>
<dbReference type="EMBL" id="OMOH01000003">
    <property type="protein sequence ID" value="SPF67958.1"/>
    <property type="molecule type" value="Genomic_DNA"/>
</dbReference>
<reference evidence="3" key="1">
    <citation type="submission" date="2018-02" db="EMBL/GenBank/DDBJ databases">
        <authorList>
            <person name="Hornung B."/>
        </authorList>
    </citation>
    <scope>NUCLEOTIDE SEQUENCE [LARGE SCALE GENOMIC DNA]</scope>
</reference>
<evidence type="ECO:0000313" key="2">
    <source>
        <dbReference type="EMBL" id="SPF67958.1"/>
    </source>
</evidence>
<sequence>MSLVVIEHAPGELRERFGIRGIQQNLAGALGQLLAEHPGEQLGLGTVVAVDALLVDSGAMGDPRTGRQALSERMAGRDVHRGTLLTASRNPLMAYAVDEWTGEIFTARLYPDPRGHVPLVPSAGLRGRPAPRRPWVTRRPGDRTPQIVRAAQPIMAMAAARETTFAPCSSPRATDQMACSTAMTSTVEEPARASLGLVTGCPFTPPTLIFCTITRRYATTSTSNDPAGFPTRFTSHGPDDPG</sequence>
<accession>A0A375I1N3</accession>
<feature type="region of interest" description="Disordered" evidence="1">
    <location>
        <begin position="221"/>
        <end position="242"/>
    </location>
</feature>
<feature type="region of interest" description="Disordered" evidence="1">
    <location>
        <begin position="120"/>
        <end position="141"/>
    </location>
</feature>